<gene>
    <name evidence="6" type="ORF">ACFSHS_05775</name>
</gene>
<comment type="caution">
    <text evidence="6">The sequence shown here is derived from an EMBL/GenBank/DDBJ whole genome shotgun (WGS) entry which is preliminary data.</text>
</comment>
<evidence type="ECO:0000313" key="6">
    <source>
        <dbReference type="EMBL" id="MFD2091080.1"/>
    </source>
</evidence>
<keyword evidence="1" id="KW-0805">Transcription regulation</keyword>
<dbReference type="SUPFAM" id="SSF55781">
    <property type="entry name" value="GAF domain-like"/>
    <property type="match status" value="1"/>
</dbReference>
<feature type="domain" description="IclR-ED" evidence="5">
    <location>
        <begin position="77"/>
        <end position="261"/>
    </location>
</feature>
<dbReference type="Gene3D" id="1.10.10.10">
    <property type="entry name" value="Winged helix-like DNA-binding domain superfamily/Winged helix DNA-binding domain"/>
    <property type="match status" value="1"/>
</dbReference>
<dbReference type="Proteomes" id="UP001597402">
    <property type="component" value="Unassembled WGS sequence"/>
</dbReference>
<keyword evidence="7" id="KW-1185">Reference proteome</keyword>
<dbReference type="InterPro" id="IPR014757">
    <property type="entry name" value="Tscrpt_reg_IclR_C"/>
</dbReference>
<dbReference type="SUPFAM" id="SSF46785">
    <property type="entry name" value="Winged helix' DNA-binding domain"/>
    <property type="match status" value="1"/>
</dbReference>
<reference evidence="7" key="1">
    <citation type="journal article" date="2019" name="Int. J. Syst. Evol. Microbiol.">
        <title>The Global Catalogue of Microorganisms (GCM) 10K type strain sequencing project: providing services to taxonomists for standard genome sequencing and annotation.</title>
        <authorList>
            <consortium name="The Broad Institute Genomics Platform"/>
            <consortium name="The Broad Institute Genome Sequencing Center for Infectious Disease"/>
            <person name="Wu L."/>
            <person name="Ma J."/>
        </authorList>
    </citation>
    <scope>NUCLEOTIDE SEQUENCE [LARGE SCALE GENOMIC DNA]</scope>
    <source>
        <strain evidence="7">JCM 3338</strain>
    </source>
</reference>
<dbReference type="Pfam" id="PF01614">
    <property type="entry name" value="IclR_C"/>
    <property type="match status" value="1"/>
</dbReference>
<evidence type="ECO:0000313" key="7">
    <source>
        <dbReference type="Proteomes" id="UP001597402"/>
    </source>
</evidence>
<dbReference type="PROSITE" id="PS51077">
    <property type="entry name" value="HTH_ICLR"/>
    <property type="match status" value="1"/>
</dbReference>
<dbReference type="InterPro" id="IPR036388">
    <property type="entry name" value="WH-like_DNA-bd_sf"/>
</dbReference>
<keyword evidence="2" id="KW-0238">DNA-binding</keyword>
<sequence length="269" mass="28414">MTGTARDGRTPAGVPAARHALALLQAMARQPGPVPAAALARDLGLPRSTTYHLLAELIAAGFVVHLPEERRYGLGVSAFEIGSAYARQEPLARLARPVLARLVDAVGHSAHLAVLHGREVLYVVEQRAPGRPPLVTDVGVRLPAQLTASGRAMLADLPGPHVRALFPDASAFVDRHGTGPRRLTDLRRLLVAVRRNGFATEDGEVTPGFASVAAAVHDHAGRPTASVAVTFPAEEVDPAARDELARRVGRAAAELTRRITGRPPGADPR</sequence>
<evidence type="ECO:0000256" key="2">
    <source>
        <dbReference type="ARBA" id="ARBA00023125"/>
    </source>
</evidence>
<evidence type="ECO:0000259" key="4">
    <source>
        <dbReference type="PROSITE" id="PS51077"/>
    </source>
</evidence>
<dbReference type="PANTHER" id="PTHR30136:SF35">
    <property type="entry name" value="HTH-TYPE TRANSCRIPTIONAL REGULATOR RV1719"/>
    <property type="match status" value="1"/>
</dbReference>
<accession>A0ABW4X6N4</accession>
<organism evidence="6 7">
    <name type="scientific">Blastococcus deserti</name>
    <dbReference type="NCBI Taxonomy" id="2259033"/>
    <lineage>
        <taxon>Bacteria</taxon>
        <taxon>Bacillati</taxon>
        <taxon>Actinomycetota</taxon>
        <taxon>Actinomycetes</taxon>
        <taxon>Geodermatophilales</taxon>
        <taxon>Geodermatophilaceae</taxon>
        <taxon>Blastococcus</taxon>
    </lineage>
</organism>
<evidence type="ECO:0000256" key="3">
    <source>
        <dbReference type="ARBA" id="ARBA00023163"/>
    </source>
</evidence>
<dbReference type="SMART" id="SM00346">
    <property type="entry name" value="HTH_ICLR"/>
    <property type="match status" value="1"/>
</dbReference>
<dbReference type="Gene3D" id="3.30.450.40">
    <property type="match status" value="1"/>
</dbReference>
<dbReference type="RefSeq" id="WP_376872943.1">
    <property type="nucleotide sequence ID" value="NZ_JBHUHP010000004.1"/>
</dbReference>
<keyword evidence="3" id="KW-0804">Transcription</keyword>
<dbReference type="InterPro" id="IPR050707">
    <property type="entry name" value="HTH_MetabolicPath_Reg"/>
</dbReference>
<protein>
    <submittedName>
        <fullName evidence="6">IclR family transcriptional regulator</fullName>
    </submittedName>
</protein>
<dbReference type="Pfam" id="PF09339">
    <property type="entry name" value="HTH_IclR"/>
    <property type="match status" value="1"/>
</dbReference>
<dbReference type="EMBL" id="JBHUHP010000004">
    <property type="protein sequence ID" value="MFD2091080.1"/>
    <property type="molecule type" value="Genomic_DNA"/>
</dbReference>
<feature type="domain" description="HTH iclR-type" evidence="4">
    <location>
        <begin position="14"/>
        <end position="76"/>
    </location>
</feature>
<name>A0ABW4X6N4_9ACTN</name>
<dbReference type="InterPro" id="IPR036390">
    <property type="entry name" value="WH_DNA-bd_sf"/>
</dbReference>
<evidence type="ECO:0000256" key="1">
    <source>
        <dbReference type="ARBA" id="ARBA00023015"/>
    </source>
</evidence>
<proteinExistence type="predicted"/>
<dbReference type="PANTHER" id="PTHR30136">
    <property type="entry name" value="HELIX-TURN-HELIX TRANSCRIPTIONAL REGULATOR, ICLR FAMILY"/>
    <property type="match status" value="1"/>
</dbReference>
<dbReference type="InterPro" id="IPR029016">
    <property type="entry name" value="GAF-like_dom_sf"/>
</dbReference>
<evidence type="ECO:0000259" key="5">
    <source>
        <dbReference type="PROSITE" id="PS51078"/>
    </source>
</evidence>
<dbReference type="InterPro" id="IPR005471">
    <property type="entry name" value="Tscrpt_reg_IclR_N"/>
</dbReference>
<dbReference type="PROSITE" id="PS51078">
    <property type="entry name" value="ICLR_ED"/>
    <property type="match status" value="1"/>
</dbReference>